<evidence type="ECO:0000313" key="3">
    <source>
        <dbReference type="Proteomes" id="UP000199021"/>
    </source>
</evidence>
<feature type="signal peptide" evidence="1">
    <location>
        <begin position="1"/>
        <end position="28"/>
    </location>
</feature>
<dbReference type="SUPFAM" id="SSF63446">
    <property type="entry name" value="Type I dockerin domain"/>
    <property type="match status" value="1"/>
</dbReference>
<accession>A0A1H9BJD4</accession>
<dbReference type="InterPro" id="IPR026444">
    <property type="entry name" value="Secre_tail"/>
</dbReference>
<proteinExistence type="predicted"/>
<dbReference type="RefSeq" id="WP_090165609.1">
    <property type="nucleotide sequence ID" value="NZ_FOFB01000003.1"/>
</dbReference>
<sequence length="1428" mass="153958">MTNRFCNDLKEQCLWLLLLLASGASLWAQCEGPFNLACQTEINLTINDDCQAEVTFAMVLTGETTCLADSNFTIVVEDDFRDNGGMADGPGRFRYTVVGRNHPELIGFDCWGFVNVSDQTPPVITGLDAGPIDRVCGGQAAADINRLPASVSRCYEVDGATGTILAGSLDNQLRNALLAGGGLPTVTDACGGTVQVCVNDIINAPLTESCGDTTRLMRTFTATQITDGESVAPAVSAQTILFLRPQLADLRGVEEVTIIDCLEGDEIGVNPLPQRTDFPFFVSNSGPLYLNENVCDFVVDYVDGERISGCGKNYAFVRTFRLLDWCSGGVDTTFSQVVRVGDREAPVISPPVQDNDFDGMPDPGPLRFPTNTGECTAIINVRGNGVSIEDGCSDSPVLTAVVFLNEELDNFPLGPFGNNAIDIFTTPIPVGTHLLRYLGRDACGNTGTLDVIIEVYDGVGPAMVCEDGFNVSLDGNGLGVLPAAVLDGGTRDGCGAFNLLVSRVDENDEPTTAPAPQLVLSCEDIGEVRVMLEGTDNSPVQNSNRCWMTITVEDKAEPVCIPPPTVRISCLDFSAQLPKDLAIAYAMDPETIGPRLDAAFGTATGRDNCPETTTAQSIGGELGDCGTGRFTRLFRIRDGGGFTHQNPCRQVVDILPYNEYTIRFPGDQRYTCRELPTPEDLLAVESGCELLTINTSVDTLVADESACYKLRLNHEIINWCEYDGNSRAFLIPRDANGDGNLAQAVYLHIEAGDGATLTDDQAIIDQDATPGNGNDLGALISDYGSSTRRGFFRYQQFVTVHDDEAPTLNIPEPDAGSAFTEDCLGGVILEFTATDDCGTSHTTVSVDTDVWDRNGDGNITGADFVADREIATTFFEGEPETGVEVFIRRLSIGDHLARVMSSDGCGNSTVRFVPLTVKDDKAPTPSCIGALSTTLAADPDNGGIGIVWATDYIASPASVCTPSEITYAIYREEEAAVPGFTPQSDQSNLTVSCVDIGEVLLRVYAFAESNGQNGFCNVSLNVRTNNEICEDRNGIIAGVIQTEQGEAMEGVDVYNDGHSTTQRQQTNENGNFLFNGLEESQDYTIQPLLNANPINGVSTLDINLIARRLLGVDDGLSPYQLIAADVNNNGQITIRDLIMIREVILGLEEDFANNNSWRFIPKDYDFPDPTNPWLERFPEVANFNNLEGQEFVEFIAIKVGDVNGNALPHNSNALPPGTGSGNMATLEWQQDEQTEAWALYAGAEEGMRAMQFSLALPAKTFVRPGLISAAEYTYDEQGHLHVSYAPDPLSDIPANRPLLTLSSPELSQAPDFLQAPEALAAEVYFEDLSTRPLGMLQMGEDRPSATASLFPNPSRAATRLSFDWPRAEVLTLSVHDLAGRELRRQRLTATLGHNQLTLTADAFGAAGVYLLRLEGDAGQTVVLRAVRE</sequence>
<feature type="chain" id="PRO_5011497598" evidence="1">
    <location>
        <begin position="29"/>
        <end position="1428"/>
    </location>
</feature>
<reference evidence="3" key="1">
    <citation type="submission" date="2016-10" db="EMBL/GenBank/DDBJ databases">
        <authorList>
            <person name="Varghese N."/>
            <person name="Submissions S."/>
        </authorList>
    </citation>
    <scope>NUCLEOTIDE SEQUENCE [LARGE SCALE GENOMIC DNA]</scope>
    <source>
        <strain evidence="3">DSM 24740</strain>
    </source>
</reference>
<dbReference type="OrthoDB" id="1488474at2"/>
<keyword evidence="3" id="KW-1185">Reference proteome</keyword>
<dbReference type="Proteomes" id="UP000199021">
    <property type="component" value="Unassembled WGS sequence"/>
</dbReference>
<organism evidence="2 3">
    <name type="scientific">Neolewinella agarilytica</name>
    <dbReference type="NCBI Taxonomy" id="478744"/>
    <lineage>
        <taxon>Bacteria</taxon>
        <taxon>Pseudomonadati</taxon>
        <taxon>Bacteroidota</taxon>
        <taxon>Saprospiria</taxon>
        <taxon>Saprospirales</taxon>
        <taxon>Lewinellaceae</taxon>
        <taxon>Neolewinella</taxon>
    </lineage>
</organism>
<dbReference type="CDD" id="cd14252">
    <property type="entry name" value="Dockerin_like"/>
    <property type="match status" value="1"/>
</dbReference>
<dbReference type="InterPro" id="IPR018247">
    <property type="entry name" value="EF_Hand_1_Ca_BS"/>
</dbReference>
<protein>
    <submittedName>
        <fullName evidence="2">Por secretion system C-terminal sorting domain-containing protein</fullName>
    </submittedName>
</protein>
<dbReference type="GO" id="GO:0000272">
    <property type="term" value="P:polysaccharide catabolic process"/>
    <property type="evidence" value="ECO:0007669"/>
    <property type="project" value="InterPro"/>
</dbReference>
<evidence type="ECO:0000313" key="2">
    <source>
        <dbReference type="EMBL" id="SEP88827.1"/>
    </source>
</evidence>
<gene>
    <name evidence="2" type="ORF">SAMN05444359_103146</name>
</gene>
<dbReference type="InParanoid" id="A0A1H9BJD4"/>
<keyword evidence="1" id="KW-0732">Signal</keyword>
<evidence type="ECO:0000256" key="1">
    <source>
        <dbReference type="SAM" id="SignalP"/>
    </source>
</evidence>
<name>A0A1H9BJD4_9BACT</name>
<dbReference type="Gene3D" id="1.10.1330.10">
    <property type="entry name" value="Dockerin domain"/>
    <property type="match status" value="1"/>
</dbReference>
<dbReference type="NCBIfam" id="TIGR04183">
    <property type="entry name" value="Por_Secre_tail"/>
    <property type="match status" value="1"/>
</dbReference>
<dbReference type="PROSITE" id="PS00018">
    <property type="entry name" value="EF_HAND_1"/>
    <property type="match status" value="2"/>
</dbReference>
<dbReference type="EMBL" id="FOFB01000003">
    <property type="protein sequence ID" value="SEP88827.1"/>
    <property type="molecule type" value="Genomic_DNA"/>
</dbReference>
<dbReference type="InterPro" id="IPR036439">
    <property type="entry name" value="Dockerin_dom_sf"/>
</dbReference>